<comment type="caution">
    <text evidence="1">The sequence shown here is derived from an EMBL/GenBank/DDBJ whole genome shotgun (WGS) entry which is preliminary data.</text>
</comment>
<dbReference type="Proteomes" id="UP001596016">
    <property type="component" value="Unassembled WGS sequence"/>
</dbReference>
<evidence type="ECO:0008006" key="3">
    <source>
        <dbReference type="Google" id="ProtNLM"/>
    </source>
</evidence>
<evidence type="ECO:0000313" key="2">
    <source>
        <dbReference type="Proteomes" id="UP001596016"/>
    </source>
</evidence>
<dbReference type="RefSeq" id="WP_378231465.1">
    <property type="nucleotide sequence ID" value="NZ_JBHSLL010000059.1"/>
</dbReference>
<protein>
    <recommendedName>
        <fullName evidence="3">Transposase</fullName>
    </recommendedName>
</protein>
<reference evidence="2" key="1">
    <citation type="journal article" date="2019" name="Int. J. Syst. Evol. Microbiol.">
        <title>The Global Catalogue of Microorganisms (GCM) 10K type strain sequencing project: providing services to taxonomists for standard genome sequencing and annotation.</title>
        <authorList>
            <consortium name="The Broad Institute Genomics Platform"/>
            <consortium name="The Broad Institute Genome Sequencing Center for Infectious Disease"/>
            <person name="Wu L."/>
            <person name="Ma J."/>
        </authorList>
    </citation>
    <scope>NUCLEOTIDE SEQUENCE [LARGE SCALE GENOMIC DNA]</scope>
    <source>
        <strain evidence="2">CGMCC 4.1415</strain>
    </source>
</reference>
<keyword evidence="2" id="KW-1185">Reference proteome</keyword>
<accession>A0ABW0H216</accession>
<gene>
    <name evidence="1" type="ORF">ACFPLB_15915</name>
</gene>
<dbReference type="EMBL" id="JBHSLL010000059">
    <property type="protein sequence ID" value="MFC5387446.1"/>
    <property type="molecule type" value="Genomic_DNA"/>
</dbReference>
<sequence>MRKSKDLKQVCESKRSRRALKHFVSTYKIIWRKHNAAKARAWGQVEARGAFSPHTMSSVIATGQ</sequence>
<evidence type="ECO:0000313" key="1">
    <source>
        <dbReference type="EMBL" id="MFC5387446.1"/>
    </source>
</evidence>
<proteinExistence type="predicted"/>
<organism evidence="1 2">
    <name type="scientific">Aquamicrobium segne</name>
    <dbReference type="NCBI Taxonomy" id="469547"/>
    <lineage>
        <taxon>Bacteria</taxon>
        <taxon>Pseudomonadati</taxon>
        <taxon>Pseudomonadota</taxon>
        <taxon>Alphaproteobacteria</taxon>
        <taxon>Hyphomicrobiales</taxon>
        <taxon>Phyllobacteriaceae</taxon>
        <taxon>Aquamicrobium</taxon>
    </lineage>
</organism>
<name>A0ABW0H216_9HYPH</name>